<dbReference type="Proteomes" id="UP001189624">
    <property type="component" value="Chromosome 3"/>
</dbReference>
<dbReference type="GO" id="GO:0006405">
    <property type="term" value="P:RNA export from nucleus"/>
    <property type="evidence" value="ECO:0007669"/>
    <property type="project" value="InterPro"/>
</dbReference>
<keyword evidence="1" id="KW-1133">Transmembrane helix</keyword>
<dbReference type="InterPro" id="IPR044694">
    <property type="entry name" value="NUP214"/>
</dbReference>
<sequence>MGFPLKHVMDSVDAVDWGLKGSFVAVARKSVLSILSAKFEERVSIALSFGSWIGDSAANDSIKADPFLDNCGKIFDVVEWDLRFTMLDLALSEQDLYVVSYLFDSVKWIRPDSIVIGCVQLTEDDKEENYLVQVIRSRHGEINDLAQVYPKLYPTIITTVSIITFMIVATTRTIVISNTIMVITNTIIAITLRVSK</sequence>
<dbReference type="AlphaFoldDB" id="A0AA86VKQ9"/>
<gene>
    <name evidence="2" type="ORF">AYBTSS11_LOCUS11475</name>
</gene>
<keyword evidence="3" id="KW-1185">Reference proteome</keyword>
<dbReference type="GO" id="GO:0017056">
    <property type="term" value="F:structural constituent of nuclear pore"/>
    <property type="evidence" value="ECO:0007669"/>
    <property type="project" value="InterPro"/>
</dbReference>
<name>A0AA86VKQ9_9FABA</name>
<dbReference type="EMBL" id="OY731400">
    <property type="protein sequence ID" value="CAJ1943668.1"/>
    <property type="molecule type" value="Genomic_DNA"/>
</dbReference>
<dbReference type="PANTHER" id="PTHR34418:SF3">
    <property type="entry name" value="NUCLEAR PORE COMPLEX PROTEIN NUP214"/>
    <property type="match status" value="1"/>
</dbReference>
<feature type="transmembrane region" description="Helical" evidence="1">
    <location>
        <begin position="152"/>
        <end position="169"/>
    </location>
</feature>
<evidence type="ECO:0000313" key="2">
    <source>
        <dbReference type="EMBL" id="CAJ1943668.1"/>
    </source>
</evidence>
<evidence type="ECO:0000313" key="3">
    <source>
        <dbReference type="Proteomes" id="UP001189624"/>
    </source>
</evidence>
<accession>A0AA86VKQ9</accession>
<keyword evidence="1" id="KW-0472">Membrane</keyword>
<keyword evidence="1" id="KW-0812">Transmembrane</keyword>
<protein>
    <submittedName>
        <fullName evidence="2">Uncharacterized protein</fullName>
    </submittedName>
</protein>
<dbReference type="Gramene" id="rna-AYBTSS11_LOCUS11475">
    <property type="protein sequence ID" value="CAJ1943668.1"/>
    <property type="gene ID" value="gene-AYBTSS11_LOCUS11475"/>
</dbReference>
<proteinExistence type="predicted"/>
<evidence type="ECO:0000256" key="1">
    <source>
        <dbReference type="SAM" id="Phobius"/>
    </source>
</evidence>
<reference evidence="2" key="1">
    <citation type="submission" date="2023-10" db="EMBL/GenBank/DDBJ databases">
        <authorList>
            <person name="Domelevo Entfellner J.-B."/>
        </authorList>
    </citation>
    <scope>NUCLEOTIDE SEQUENCE</scope>
</reference>
<organism evidence="2 3">
    <name type="scientific">Sphenostylis stenocarpa</name>
    <dbReference type="NCBI Taxonomy" id="92480"/>
    <lineage>
        <taxon>Eukaryota</taxon>
        <taxon>Viridiplantae</taxon>
        <taxon>Streptophyta</taxon>
        <taxon>Embryophyta</taxon>
        <taxon>Tracheophyta</taxon>
        <taxon>Spermatophyta</taxon>
        <taxon>Magnoliopsida</taxon>
        <taxon>eudicotyledons</taxon>
        <taxon>Gunneridae</taxon>
        <taxon>Pentapetalae</taxon>
        <taxon>rosids</taxon>
        <taxon>fabids</taxon>
        <taxon>Fabales</taxon>
        <taxon>Fabaceae</taxon>
        <taxon>Papilionoideae</taxon>
        <taxon>50 kb inversion clade</taxon>
        <taxon>NPAAA clade</taxon>
        <taxon>indigoferoid/millettioid clade</taxon>
        <taxon>Phaseoleae</taxon>
        <taxon>Sphenostylis</taxon>
    </lineage>
</organism>
<dbReference type="PANTHER" id="PTHR34418">
    <property type="entry name" value="NUCLEAR PORE COMPLEX PROTEIN NUP214 ISOFORM X1"/>
    <property type="match status" value="1"/>
</dbReference>